<dbReference type="PANTHER" id="PTHR43804">
    <property type="entry name" value="LD18447P"/>
    <property type="match status" value="1"/>
</dbReference>
<dbReference type="InterPro" id="IPR017509">
    <property type="entry name" value="PrfH"/>
</dbReference>
<dbReference type="RefSeq" id="WP_007278001.1">
    <property type="nucleotide sequence ID" value="NZ_ABCK01000006.1"/>
</dbReference>
<dbReference type="Gene3D" id="3.30.70.1660">
    <property type="match status" value="1"/>
</dbReference>
<evidence type="ECO:0000313" key="4">
    <source>
        <dbReference type="Proteomes" id="UP000004947"/>
    </source>
</evidence>
<dbReference type="InterPro" id="IPR050057">
    <property type="entry name" value="Prokaryotic/Mito_RF"/>
</dbReference>
<dbReference type="PANTHER" id="PTHR43804:SF9">
    <property type="entry name" value="PEPTIDE CHAIN RELEASE FACTOR HOMOLOG-RELATED"/>
    <property type="match status" value="1"/>
</dbReference>
<dbReference type="OrthoDB" id="9815709at2"/>
<dbReference type="InterPro" id="IPR000352">
    <property type="entry name" value="Pep_chain_release_fac_I"/>
</dbReference>
<comment type="caution">
    <text evidence="3">The sequence shown here is derived from an EMBL/GenBank/DDBJ whole genome shotgun (WGS) entry which is preliminary data.</text>
</comment>
<dbReference type="Pfam" id="PF00472">
    <property type="entry name" value="RF-1"/>
    <property type="match status" value="1"/>
</dbReference>
<evidence type="ECO:0000256" key="1">
    <source>
        <dbReference type="ARBA" id="ARBA00010835"/>
    </source>
</evidence>
<evidence type="ECO:0000259" key="2">
    <source>
        <dbReference type="Pfam" id="PF00472"/>
    </source>
</evidence>
<dbReference type="NCBIfam" id="TIGR03072">
    <property type="entry name" value="release_prfH"/>
    <property type="match status" value="1"/>
</dbReference>
<dbReference type="GO" id="GO:0003747">
    <property type="term" value="F:translation release factor activity"/>
    <property type="evidence" value="ECO:0007669"/>
    <property type="project" value="InterPro"/>
</dbReference>
<protein>
    <submittedName>
        <fullName evidence="3">Peptide chain release factor-like protein</fullName>
    </submittedName>
</protein>
<accession>A6DJD0</accession>
<gene>
    <name evidence="3" type="primary">prfH</name>
    <name evidence="3" type="ORF">LNTAR_11646</name>
</gene>
<sequence length="203" mass="23570">MNAWIQFSSGQGPRECERVLWHIFKIFCREAEDENIQCELIKAEKGSEKNSFRSLLISLEGNQLETLRKNWEGSLLWRAPSPFRPHHKRRNWFVQASFFAIPAKAELDLSQIKFEAQRGSGPGGQHVNKCATAIRAYYAPLQLSILCNEERSQYRNKMLAMARVLEALNLHHSQKEGEESKAQRQKHYQLERGNPCRTFKAKL</sequence>
<dbReference type="Gene3D" id="3.30.160.20">
    <property type="match status" value="1"/>
</dbReference>
<comment type="similarity">
    <text evidence="1">Belongs to the prokaryotic/mitochondrial release factor family.</text>
</comment>
<keyword evidence="4" id="KW-1185">Reference proteome</keyword>
<proteinExistence type="inferred from homology"/>
<feature type="domain" description="Prokaryotic-type class I peptide chain release factors" evidence="2">
    <location>
        <begin position="106"/>
        <end position="193"/>
    </location>
</feature>
<dbReference type="AlphaFoldDB" id="A6DJD0"/>
<evidence type="ECO:0000313" key="3">
    <source>
        <dbReference type="EMBL" id="EDM28004.1"/>
    </source>
</evidence>
<dbReference type="InterPro" id="IPR045853">
    <property type="entry name" value="Pep_chain_release_fac_I_sf"/>
</dbReference>
<name>A6DJD0_9BACT</name>
<dbReference type="eggNOG" id="COG1186">
    <property type="taxonomic scope" value="Bacteria"/>
</dbReference>
<reference evidence="3 4" key="1">
    <citation type="journal article" date="2010" name="J. Bacteriol.">
        <title>Genome sequence of Lentisphaera araneosa HTCC2155T, the type species of the order Lentisphaerales in the phylum Lentisphaerae.</title>
        <authorList>
            <person name="Thrash J.C."/>
            <person name="Cho J.C."/>
            <person name="Vergin K.L."/>
            <person name="Morris R.M."/>
            <person name="Giovannoni S.J."/>
        </authorList>
    </citation>
    <scope>NUCLEOTIDE SEQUENCE [LARGE SCALE GENOMIC DNA]</scope>
    <source>
        <strain evidence="3 4">HTCC2155</strain>
    </source>
</reference>
<dbReference type="SUPFAM" id="SSF75620">
    <property type="entry name" value="Release factor"/>
    <property type="match status" value="1"/>
</dbReference>
<organism evidence="3 4">
    <name type="scientific">Lentisphaera araneosa HTCC2155</name>
    <dbReference type="NCBI Taxonomy" id="313628"/>
    <lineage>
        <taxon>Bacteria</taxon>
        <taxon>Pseudomonadati</taxon>
        <taxon>Lentisphaerota</taxon>
        <taxon>Lentisphaeria</taxon>
        <taxon>Lentisphaerales</taxon>
        <taxon>Lentisphaeraceae</taxon>
        <taxon>Lentisphaera</taxon>
    </lineage>
</organism>
<dbReference type="EMBL" id="ABCK01000006">
    <property type="protein sequence ID" value="EDM28004.1"/>
    <property type="molecule type" value="Genomic_DNA"/>
</dbReference>
<dbReference type="Proteomes" id="UP000004947">
    <property type="component" value="Unassembled WGS sequence"/>
</dbReference>
<dbReference type="STRING" id="313628.LNTAR_11646"/>